<feature type="domain" description="FDX-ACB" evidence="18">
    <location>
        <begin position="678"/>
        <end position="767"/>
    </location>
</feature>
<dbReference type="Pfam" id="PF03147">
    <property type="entry name" value="FDX-ACB"/>
    <property type="match status" value="1"/>
</dbReference>
<protein>
    <recommendedName>
        <fullName evidence="15">Phenylalanine--tRNA ligase beta subunit</fullName>
        <ecNumber evidence="15">6.1.1.20</ecNumber>
    </recommendedName>
    <alternativeName>
        <fullName evidence="15">Phenylalanyl-tRNA synthetase beta subunit</fullName>
        <shortName evidence="15">PheRS</shortName>
    </alternativeName>
</protein>
<keyword evidence="21" id="KW-1185">Reference proteome</keyword>
<dbReference type="SUPFAM" id="SSF54991">
    <property type="entry name" value="Anticodon-binding domain of PheRS"/>
    <property type="match status" value="1"/>
</dbReference>
<dbReference type="RefSeq" id="WP_199767651.1">
    <property type="nucleotide sequence ID" value="NZ_FZMF01000032.1"/>
</dbReference>
<dbReference type="PROSITE" id="PS50886">
    <property type="entry name" value="TRBD"/>
    <property type="match status" value="1"/>
</dbReference>
<evidence type="ECO:0000313" key="20">
    <source>
        <dbReference type="EMBL" id="MFC3847427.1"/>
    </source>
</evidence>
<evidence type="ECO:0000259" key="18">
    <source>
        <dbReference type="PROSITE" id="PS51447"/>
    </source>
</evidence>
<dbReference type="InterPro" id="IPR045864">
    <property type="entry name" value="aa-tRNA-synth_II/BPL/LPL"/>
</dbReference>
<dbReference type="Pfam" id="PF01588">
    <property type="entry name" value="tRNA_bind"/>
    <property type="match status" value="1"/>
</dbReference>
<dbReference type="InterPro" id="IPR004532">
    <property type="entry name" value="Phe-tRNA-ligase_IIc_bsu_bact"/>
</dbReference>
<dbReference type="SUPFAM" id="SSF46955">
    <property type="entry name" value="Putative DNA-binding domain"/>
    <property type="match status" value="1"/>
</dbReference>
<dbReference type="Gene3D" id="3.30.930.10">
    <property type="entry name" value="Bira Bifunctional Protein, Domain 2"/>
    <property type="match status" value="1"/>
</dbReference>
<organism evidence="20 21">
    <name type="scientific">Helicobacter baculiformis</name>
    <dbReference type="NCBI Taxonomy" id="427351"/>
    <lineage>
        <taxon>Bacteria</taxon>
        <taxon>Pseudomonadati</taxon>
        <taxon>Campylobacterota</taxon>
        <taxon>Epsilonproteobacteria</taxon>
        <taxon>Campylobacterales</taxon>
        <taxon>Helicobacteraceae</taxon>
        <taxon>Helicobacter</taxon>
    </lineage>
</organism>
<dbReference type="Pfam" id="PF17759">
    <property type="entry name" value="tRNA_synthFbeta"/>
    <property type="match status" value="1"/>
</dbReference>
<evidence type="ECO:0000256" key="6">
    <source>
        <dbReference type="ARBA" id="ARBA00022598"/>
    </source>
</evidence>
<reference evidence="21" key="1">
    <citation type="journal article" date="2019" name="Int. J. Syst. Evol. Microbiol.">
        <title>The Global Catalogue of Microorganisms (GCM) 10K type strain sequencing project: providing services to taxonomists for standard genome sequencing and annotation.</title>
        <authorList>
            <consortium name="The Broad Institute Genomics Platform"/>
            <consortium name="The Broad Institute Genome Sequencing Center for Infectious Disease"/>
            <person name="Wu L."/>
            <person name="Ma J."/>
        </authorList>
    </citation>
    <scope>NUCLEOTIDE SEQUENCE [LARGE SCALE GENOMIC DNA]</scope>
    <source>
        <strain evidence="21">CCUG 53816</strain>
    </source>
</reference>
<keyword evidence="7 15" id="KW-0479">Metal-binding</keyword>
<dbReference type="EMBL" id="JBHRZO010000009">
    <property type="protein sequence ID" value="MFC3847427.1"/>
    <property type="molecule type" value="Genomic_DNA"/>
</dbReference>
<dbReference type="Proteomes" id="UP001595783">
    <property type="component" value="Unassembled WGS sequence"/>
</dbReference>
<evidence type="ECO:0000313" key="21">
    <source>
        <dbReference type="Proteomes" id="UP001595783"/>
    </source>
</evidence>
<dbReference type="InterPro" id="IPR036690">
    <property type="entry name" value="Fdx_antiC-bd_sf"/>
</dbReference>
<dbReference type="InterPro" id="IPR009061">
    <property type="entry name" value="DNA-bd_dom_put_sf"/>
</dbReference>
<dbReference type="EC" id="6.1.1.20" evidence="15"/>
<proteinExistence type="inferred from homology"/>
<dbReference type="InterPro" id="IPR002547">
    <property type="entry name" value="tRNA-bd_dom"/>
</dbReference>
<dbReference type="Gene3D" id="3.30.70.380">
    <property type="entry name" value="Ferrodoxin-fold anticodon-binding domain"/>
    <property type="match status" value="1"/>
</dbReference>
<comment type="subcellular location">
    <subcellularLocation>
        <location evidence="1 15">Cytoplasm</location>
    </subcellularLocation>
</comment>
<dbReference type="HAMAP" id="MF_00283">
    <property type="entry name" value="Phe_tRNA_synth_beta1"/>
    <property type="match status" value="1"/>
</dbReference>
<evidence type="ECO:0000259" key="19">
    <source>
        <dbReference type="PROSITE" id="PS51483"/>
    </source>
</evidence>
<evidence type="ECO:0000256" key="16">
    <source>
        <dbReference type="PROSITE-ProRule" id="PRU00209"/>
    </source>
</evidence>
<keyword evidence="10 15" id="KW-0460">Magnesium</keyword>
<evidence type="ECO:0000256" key="8">
    <source>
        <dbReference type="ARBA" id="ARBA00022741"/>
    </source>
</evidence>
<keyword evidence="9 15" id="KW-0067">ATP-binding</keyword>
<comment type="catalytic activity">
    <reaction evidence="14 15">
        <text>tRNA(Phe) + L-phenylalanine + ATP = L-phenylalanyl-tRNA(Phe) + AMP + diphosphate + H(+)</text>
        <dbReference type="Rhea" id="RHEA:19413"/>
        <dbReference type="Rhea" id="RHEA-COMP:9668"/>
        <dbReference type="Rhea" id="RHEA-COMP:9699"/>
        <dbReference type="ChEBI" id="CHEBI:15378"/>
        <dbReference type="ChEBI" id="CHEBI:30616"/>
        <dbReference type="ChEBI" id="CHEBI:33019"/>
        <dbReference type="ChEBI" id="CHEBI:58095"/>
        <dbReference type="ChEBI" id="CHEBI:78442"/>
        <dbReference type="ChEBI" id="CHEBI:78531"/>
        <dbReference type="ChEBI" id="CHEBI:456215"/>
        <dbReference type="EC" id="6.1.1.20"/>
    </reaction>
</comment>
<dbReference type="Gene3D" id="2.40.50.140">
    <property type="entry name" value="Nucleic acid-binding proteins"/>
    <property type="match status" value="1"/>
</dbReference>
<feature type="domain" description="B5" evidence="19">
    <location>
        <begin position="377"/>
        <end position="452"/>
    </location>
</feature>
<feature type="domain" description="TRNA-binding" evidence="17">
    <location>
        <begin position="39"/>
        <end position="148"/>
    </location>
</feature>
<gene>
    <name evidence="20" type="primary">ytpR</name>
    <name evidence="15" type="synonym">pheT</name>
    <name evidence="20" type="ORF">ACFOPX_02600</name>
</gene>
<evidence type="ECO:0000256" key="14">
    <source>
        <dbReference type="ARBA" id="ARBA00049255"/>
    </source>
</evidence>
<dbReference type="Pfam" id="PF03484">
    <property type="entry name" value="B5"/>
    <property type="match status" value="1"/>
</dbReference>
<dbReference type="InterPro" id="IPR033714">
    <property type="entry name" value="tRNA_bind_bactPheRS"/>
</dbReference>
<comment type="caution">
    <text evidence="20">The sequence shown here is derived from an EMBL/GenBank/DDBJ whole genome shotgun (WGS) entry which is preliminary data.</text>
</comment>
<dbReference type="InterPro" id="IPR005147">
    <property type="entry name" value="tRNA_synthase_B5-dom"/>
</dbReference>
<evidence type="ECO:0000256" key="13">
    <source>
        <dbReference type="ARBA" id="ARBA00023146"/>
    </source>
</evidence>
<dbReference type="PANTHER" id="PTHR10947">
    <property type="entry name" value="PHENYLALANYL-TRNA SYNTHETASE BETA CHAIN AND LEUCINE-RICH REPEAT-CONTAINING PROTEIN 47"/>
    <property type="match status" value="1"/>
</dbReference>
<dbReference type="NCBIfam" id="NF045760">
    <property type="entry name" value="YtpR"/>
    <property type="match status" value="1"/>
</dbReference>
<evidence type="ECO:0000256" key="12">
    <source>
        <dbReference type="ARBA" id="ARBA00022917"/>
    </source>
</evidence>
<evidence type="ECO:0000256" key="11">
    <source>
        <dbReference type="ARBA" id="ARBA00022884"/>
    </source>
</evidence>
<feature type="binding site" evidence="15">
    <location>
        <position position="439"/>
    </location>
    <ligand>
        <name>Mg(2+)</name>
        <dbReference type="ChEBI" id="CHEBI:18420"/>
        <note>shared with alpha subunit</note>
    </ligand>
</feature>
<dbReference type="CDD" id="cd02796">
    <property type="entry name" value="tRNA_bind_bactPheRS"/>
    <property type="match status" value="1"/>
</dbReference>
<feature type="binding site" evidence="15">
    <location>
        <position position="436"/>
    </location>
    <ligand>
        <name>Mg(2+)</name>
        <dbReference type="ChEBI" id="CHEBI:18420"/>
        <note>shared with alpha subunit</note>
    </ligand>
</feature>
<evidence type="ECO:0000256" key="7">
    <source>
        <dbReference type="ARBA" id="ARBA00022723"/>
    </source>
</evidence>
<dbReference type="SUPFAM" id="SSF50249">
    <property type="entry name" value="Nucleic acid-binding proteins"/>
    <property type="match status" value="1"/>
</dbReference>
<comment type="similarity">
    <text evidence="2 15">Belongs to the phenylalanyl-tRNA synthetase beta subunit family. Type 1 subfamily.</text>
</comment>
<sequence>MLLNTYILHDFLEGRLPNIPTLCADLSRIGLEVESATPFELPERVVVGKVLECTKHPNATKLSVCQIDVGSEVLQIVCGARNVQAGQFVAVALVGAYLNACNLHIQTSTLRGVESFGMICSSTELGLPKLNEGILILDSSLNRDDALVLGMPLRNLSFFQGMLLDIALTPNRGDCLSVLGIARELSALYRLPLKNPPKLSETALSNPPKLPASLPPCALGYALLDLDASFLPLEITLTLALQRSLQTNMVSNLLEYTTYLSGVLLHAYSYESLEVCVDTEGFVRVEHASQTLATIGVTPSAPPATSPFLLEASFINPTHLCQSLHRHPQGSATHALIYRSKRGSNPEVQVGLAWLSVLLTRFYPGATLRPDTPISTLTPTRIALNVEEIAQILGVHVQAVRIKEILEDLNFKVCIQDTRLEIQVPLFRHDIATPQDVAEEILRFMGLEQIPKQALIISEVNHANTHYTRYKFERTLASRALALQFKEVVHYLFAKKEKLEALGYPTLKESLDLLNPINHDLNTLRTSLVPGLLEACARNKNLGFKSIALFELGSIYNTDREERSSLAFLASGFRKSPHYPHPKGIAWDFYSFSSALSSILGRFELDPLTQKQRDKYPYLTTTYHPYQSAWILQRGCRIGILGAVNPILAQQDDLLEGFVAEVDSALLRSKSYRAQGFSKLPTSFRDLTILVDENCLFASLKRSLEQAQIPYLKEIFPLDIYPEEKGQIALSMRLKIQSQEPLTDARLQEIVQHALSVLEQHFGARLKR</sequence>
<dbReference type="PANTHER" id="PTHR10947:SF0">
    <property type="entry name" value="PHENYLALANINE--TRNA LIGASE BETA SUBUNIT"/>
    <property type="match status" value="1"/>
</dbReference>
<comment type="subunit">
    <text evidence="3 15">Tetramer of two alpha and two beta subunits.</text>
</comment>
<dbReference type="InterPro" id="IPR012340">
    <property type="entry name" value="NA-bd_OB-fold"/>
</dbReference>
<dbReference type="PROSITE" id="PS51447">
    <property type="entry name" value="FDX_ACB"/>
    <property type="match status" value="1"/>
</dbReference>
<dbReference type="InterPro" id="IPR041616">
    <property type="entry name" value="PheRS_beta_core"/>
</dbReference>
<evidence type="ECO:0000256" key="5">
    <source>
        <dbReference type="ARBA" id="ARBA00022555"/>
    </source>
</evidence>
<keyword evidence="4 15" id="KW-0963">Cytoplasm</keyword>
<keyword evidence="5 16" id="KW-0820">tRNA-binding</keyword>
<name>A0ABV7ZJ21_9HELI</name>
<feature type="binding site" evidence="15">
    <location>
        <position position="430"/>
    </location>
    <ligand>
        <name>Mg(2+)</name>
        <dbReference type="ChEBI" id="CHEBI:18420"/>
        <note>shared with alpha subunit</note>
    </ligand>
</feature>
<dbReference type="SUPFAM" id="SSF55681">
    <property type="entry name" value="Class II aaRS and biotin synthetases"/>
    <property type="match status" value="1"/>
</dbReference>
<dbReference type="PROSITE" id="PS51483">
    <property type="entry name" value="B5"/>
    <property type="match status" value="1"/>
</dbReference>
<evidence type="ECO:0000256" key="4">
    <source>
        <dbReference type="ARBA" id="ARBA00022490"/>
    </source>
</evidence>
<dbReference type="CDD" id="cd00769">
    <property type="entry name" value="PheRS_beta_core"/>
    <property type="match status" value="1"/>
</dbReference>
<evidence type="ECO:0000256" key="15">
    <source>
        <dbReference type="HAMAP-Rule" id="MF_00283"/>
    </source>
</evidence>
<dbReference type="SMART" id="SM00896">
    <property type="entry name" value="FDX-ACB"/>
    <property type="match status" value="1"/>
</dbReference>
<evidence type="ECO:0000256" key="3">
    <source>
        <dbReference type="ARBA" id="ARBA00011209"/>
    </source>
</evidence>
<dbReference type="Gene3D" id="3.30.56.10">
    <property type="match status" value="2"/>
</dbReference>
<dbReference type="InterPro" id="IPR005121">
    <property type="entry name" value="Fdx_antiC-bd"/>
</dbReference>
<evidence type="ECO:0000256" key="9">
    <source>
        <dbReference type="ARBA" id="ARBA00022840"/>
    </source>
</evidence>
<keyword evidence="13 15" id="KW-0030">Aminoacyl-tRNA synthetase</keyword>
<dbReference type="SMART" id="SM00874">
    <property type="entry name" value="B5"/>
    <property type="match status" value="1"/>
</dbReference>
<accession>A0ABV7ZJ21</accession>
<evidence type="ECO:0000256" key="1">
    <source>
        <dbReference type="ARBA" id="ARBA00004496"/>
    </source>
</evidence>
<evidence type="ECO:0000259" key="17">
    <source>
        <dbReference type="PROSITE" id="PS50886"/>
    </source>
</evidence>
<comment type="cofactor">
    <cofactor evidence="15">
        <name>Mg(2+)</name>
        <dbReference type="ChEBI" id="CHEBI:18420"/>
    </cofactor>
    <text evidence="15">Binds 2 magnesium ions per tetramer.</text>
</comment>
<dbReference type="InterPro" id="IPR045060">
    <property type="entry name" value="Phe-tRNA-ligase_IIc_bsu"/>
</dbReference>
<evidence type="ECO:0000256" key="2">
    <source>
        <dbReference type="ARBA" id="ARBA00008653"/>
    </source>
</evidence>
<keyword evidence="11 16" id="KW-0694">RNA-binding</keyword>
<feature type="binding site" evidence="15">
    <location>
        <position position="440"/>
    </location>
    <ligand>
        <name>Mg(2+)</name>
        <dbReference type="ChEBI" id="CHEBI:18420"/>
        <note>shared with alpha subunit</note>
    </ligand>
</feature>
<keyword evidence="12 15" id="KW-0648">Protein biosynthesis</keyword>
<keyword evidence="6 15" id="KW-0436">Ligase</keyword>
<keyword evidence="8 15" id="KW-0547">Nucleotide-binding</keyword>
<evidence type="ECO:0000256" key="10">
    <source>
        <dbReference type="ARBA" id="ARBA00022842"/>
    </source>
</evidence>